<keyword evidence="1" id="KW-0472">Membrane</keyword>
<keyword evidence="3" id="KW-1185">Reference proteome</keyword>
<dbReference type="EMBL" id="JAPFRF010000007">
    <property type="protein sequence ID" value="KAJ7327291.1"/>
    <property type="molecule type" value="Genomic_DNA"/>
</dbReference>
<evidence type="ECO:0000256" key="1">
    <source>
        <dbReference type="SAM" id="Phobius"/>
    </source>
</evidence>
<protein>
    <submittedName>
        <fullName evidence="2">Uncharacterized protein</fullName>
    </submittedName>
</protein>
<evidence type="ECO:0000313" key="2">
    <source>
        <dbReference type="EMBL" id="KAJ7327291.1"/>
    </source>
</evidence>
<name>A0A9Q1B1Q1_9SAUR</name>
<gene>
    <name evidence="2" type="ORF">JRQ81_017050</name>
</gene>
<accession>A0A9Q1B1Q1</accession>
<evidence type="ECO:0000313" key="3">
    <source>
        <dbReference type="Proteomes" id="UP001142489"/>
    </source>
</evidence>
<keyword evidence="1" id="KW-0812">Transmembrane</keyword>
<proteinExistence type="predicted"/>
<comment type="caution">
    <text evidence="2">The sequence shown here is derived from an EMBL/GenBank/DDBJ whole genome shotgun (WGS) entry which is preliminary data.</text>
</comment>
<dbReference type="Proteomes" id="UP001142489">
    <property type="component" value="Unassembled WGS sequence"/>
</dbReference>
<feature type="transmembrane region" description="Helical" evidence="1">
    <location>
        <begin position="60"/>
        <end position="93"/>
    </location>
</feature>
<keyword evidence="1" id="KW-1133">Transmembrane helix</keyword>
<reference evidence="2" key="1">
    <citation type="journal article" date="2023" name="DNA Res.">
        <title>Chromosome-level genome assembly of Phrynocephalus forsythii using third-generation DNA sequencing and Hi-C analysis.</title>
        <authorList>
            <person name="Qi Y."/>
            <person name="Zhao W."/>
            <person name="Zhao Y."/>
            <person name="Niu C."/>
            <person name="Cao S."/>
            <person name="Zhang Y."/>
        </authorList>
    </citation>
    <scope>NUCLEOTIDE SEQUENCE</scope>
    <source>
        <tissue evidence="2">Muscle</tissue>
    </source>
</reference>
<sequence length="114" mass="12587">MPLERDGGCLRASSWAPLSSDLHLHFPVSASGVALTSREKLPYVVMRPSMDEAFETFERVLDIVVCLGALYFLSYTSVFLFYLCLLLPLAYIFEAPEAPAQGATPPEDDDAIKD</sequence>
<dbReference type="AlphaFoldDB" id="A0A9Q1B1Q1"/>
<organism evidence="2 3">
    <name type="scientific">Phrynocephalus forsythii</name>
    <dbReference type="NCBI Taxonomy" id="171643"/>
    <lineage>
        <taxon>Eukaryota</taxon>
        <taxon>Metazoa</taxon>
        <taxon>Chordata</taxon>
        <taxon>Craniata</taxon>
        <taxon>Vertebrata</taxon>
        <taxon>Euteleostomi</taxon>
        <taxon>Lepidosauria</taxon>
        <taxon>Squamata</taxon>
        <taxon>Bifurcata</taxon>
        <taxon>Unidentata</taxon>
        <taxon>Episquamata</taxon>
        <taxon>Toxicofera</taxon>
        <taxon>Iguania</taxon>
        <taxon>Acrodonta</taxon>
        <taxon>Agamidae</taxon>
        <taxon>Agaminae</taxon>
        <taxon>Phrynocephalus</taxon>
    </lineage>
</organism>